<gene>
    <name evidence="2" type="ORF">GCM10022291_01370</name>
</gene>
<comment type="caution">
    <text evidence="2">The sequence shown here is derived from an EMBL/GenBank/DDBJ whole genome shotgun (WGS) entry which is preliminary data.</text>
</comment>
<dbReference type="EMBL" id="BAABCA010000001">
    <property type="protein sequence ID" value="GAA4230666.1"/>
    <property type="molecule type" value="Genomic_DNA"/>
</dbReference>
<feature type="chain" id="PRO_5045038612" description="Type 1 periplasmic binding fold superfamily protein" evidence="1">
    <location>
        <begin position="28"/>
        <end position="200"/>
    </location>
</feature>
<evidence type="ECO:0000256" key="1">
    <source>
        <dbReference type="SAM" id="SignalP"/>
    </source>
</evidence>
<evidence type="ECO:0000313" key="2">
    <source>
        <dbReference type="EMBL" id="GAA4230666.1"/>
    </source>
</evidence>
<organism evidence="2 3">
    <name type="scientific">Postechiella marina</name>
    <dbReference type="NCBI Taxonomy" id="943941"/>
    <lineage>
        <taxon>Bacteria</taxon>
        <taxon>Pseudomonadati</taxon>
        <taxon>Bacteroidota</taxon>
        <taxon>Flavobacteriia</taxon>
        <taxon>Flavobacteriales</taxon>
        <taxon>Flavobacteriaceae</taxon>
        <taxon>Postechiella</taxon>
    </lineage>
</organism>
<accession>A0ABP8BYW8</accession>
<reference evidence="3" key="1">
    <citation type="journal article" date="2019" name="Int. J. Syst. Evol. Microbiol.">
        <title>The Global Catalogue of Microorganisms (GCM) 10K type strain sequencing project: providing services to taxonomists for standard genome sequencing and annotation.</title>
        <authorList>
            <consortium name="The Broad Institute Genomics Platform"/>
            <consortium name="The Broad Institute Genome Sequencing Center for Infectious Disease"/>
            <person name="Wu L."/>
            <person name="Ma J."/>
        </authorList>
    </citation>
    <scope>NUCLEOTIDE SEQUENCE [LARGE SCALE GENOMIC DNA]</scope>
    <source>
        <strain evidence="3">JCM 17630</strain>
    </source>
</reference>
<protein>
    <recommendedName>
        <fullName evidence="4">Type 1 periplasmic binding fold superfamily protein</fullName>
    </recommendedName>
</protein>
<keyword evidence="3" id="KW-1185">Reference proteome</keyword>
<dbReference type="Proteomes" id="UP001501496">
    <property type="component" value="Unassembled WGS sequence"/>
</dbReference>
<evidence type="ECO:0000313" key="3">
    <source>
        <dbReference type="Proteomes" id="UP001501496"/>
    </source>
</evidence>
<sequence length="200" mass="21544">MKMIKPMKTIKLLALFFMSSLILTSCSSDDDGHDDDHDHEEELITTVIYTLTEKNTDVDDNSSITLTFTDIDGPGGENPSYAVSETLLSNTEYTGKLQLLNATDDPAEDITEEVKEEADEHEFFFSSTISGLTISKNDTDEDGNPVGIESTLTTGDAGTGTLTIILKHEPTKPNDGTSANAGGSTDVEVTFDISVVDPVK</sequence>
<proteinExistence type="predicted"/>
<dbReference type="PROSITE" id="PS51257">
    <property type="entry name" value="PROKAR_LIPOPROTEIN"/>
    <property type="match status" value="1"/>
</dbReference>
<keyword evidence="1" id="KW-0732">Signal</keyword>
<name>A0ABP8BYW8_9FLAO</name>
<evidence type="ECO:0008006" key="4">
    <source>
        <dbReference type="Google" id="ProtNLM"/>
    </source>
</evidence>
<feature type="signal peptide" evidence="1">
    <location>
        <begin position="1"/>
        <end position="27"/>
    </location>
</feature>